<comment type="caution">
    <text evidence="1">The sequence shown here is derived from an EMBL/GenBank/DDBJ whole genome shotgun (WGS) entry which is preliminary data.</text>
</comment>
<accession>A0ACB8AHE1</accession>
<dbReference type="Proteomes" id="UP000790377">
    <property type="component" value="Unassembled WGS sequence"/>
</dbReference>
<dbReference type="EMBL" id="MU267641">
    <property type="protein sequence ID" value="KAH7912885.1"/>
    <property type="molecule type" value="Genomic_DNA"/>
</dbReference>
<protein>
    <submittedName>
        <fullName evidence="1">Class I glutamine amidotransferase-like protein</fullName>
    </submittedName>
</protein>
<organism evidence="1 2">
    <name type="scientific">Hygrophoropsis aurantiaca</name>
    <dbReference type="NCBI Taxonomy" id="72124"/>
    <lineage>
        <taxon>Eukaryota</taxon>
        <taxon>Fungi</taxon>
        <taxon>Dikarya</taxon>
        <taxon>Basidiomycota</taxon>
        <taxon>Agaricomycotina</taxon>
        <taxon>Agaricomycetes</taxon>
        <taxon>Agaricomycetidae</taxon>
        <taxon>Boletales</taxon>
        <taxon>Coniophorineae</taxon>
        <taxon>Hygrophoropsidaceae</taxon>
        <taxon>Hygrophoropsis</taxon>
    </lineage>
</organism>
<evidence type="ECO:0000313" key="2">
    <source>
        <dbReference type="Proteomes" id="UP000790377"/>
    </source>
</evidence>
<proteinExistence type="predicted"/>
<evidence type="ECO:0000313" key="1">
    <source>
        <dbReference type="EMBL" id="KAH7912885.1"/>
    </source>
</evidence>
<keyword evidence="2" id="KW-1185">Reference proteome</keyword>
<gene>
    <name evidence="1" type="ORF">BJ138DRAFT_1147200</name>
</gene>
<reference evidence="1" key="1">
    <citation type="journal article" date="2021" name="New Phytol.">
        <title>Evolutionary innovations through gain and loss of genes in the ectomycorrhizal Boletales.</title>
        <authorList>
            <person name="Wu G."/>
            <person name="Miyauchi S."/>
            <person name="Morin E."/>
            <person name="Kuo A."/>
            <person name="Drula E."/>
            <person name="Varga T."/>
            <person name="Kohler A."/>
            <person name="Feng B."/>
            <person name="Cao Y."/>
            <person name="Lipzen A."/>
            <person name="Daum C."/>
            <person name="Hundley H."/>
            <person name="Pangilinan J."/>
            <person name="Johnson J."/>
            <person name="Barry K."/>
            <person name="LaButti K."/>
            <person name="Ng V."/>
            <person name="Ahrendt S."/>
            <person name="Min B."/>
            <person name="Choi I.G."/>
            <person name="Park H."/>
            <person name="Plett J.M."/>
            <person name="Magnuson J."/>
            <person name="Spatafora J.W."/>
            <person name="Nagy L.G."/>
            <person name="Henrissat B."/>
            <person name="Grigoriev I.V."/>
            <person name="Yang Z.L."/>
            <person name="Xu J."/>
            <person name="Martin F.M."/>
        </authorList>
    </citation>
    <scope>NUCLEOTIDE SEQUENCE</scope>
    <source>
        <strain evidence="1">ATCC 28755</strain>
    </source>
</reference>
<sequence length="292" mass="32056">MTVTRPLRRIRIALLVCGPLPREEVHGDYFALYYDLLAKSLPSTRADPNVKSQDVFELIPYDVFNAQVYPPDDEHFDALLISGSASSAYEDSPWITRLVEYVRRVERERTEMKIIGICFGHQIVGCAVGAGCVRNTEWELGVYEVDLTDLGKKIFGKDVLNIQEVHRDHVPSIPTSQGFYSLGSSPLTLNQGMVKFSTPTTAPELASPSALLTNIRVLTLQGHPEFTAALVCTVADVREEAGVFGAGAAGTDSAESRAKKNASVAQEGRERAVREHDGLWIGRVVWDILGVA</sequence>
<name>A0ACB8AHE1_9AGAM</name>